<dbReference type="Proteomes" id="UP000198432">
    <property type="component" value="Unassembled WGS sequence"/>
</dbReference>
<keyword evidence="2" id="KW-1185">Reference proteome</keyword>
<name>A0A239KMC0_9BACT</name>
<gene>
    <name evidence="1" type="ORF">SAMN06296052_13019</name>
</gene>
<reference evidence="2" key="1">
    <citation type="submission" date="2017-06" db="EMBL/GenBank/DDBJ databases">
        <authorList>
            <person name="Varghese N."/>
            <person name="Submissions S."/>
        </authorList>
    </citation>
    <scope>NUCLEOTIDE SEQUENCE [LARGE SCALE GENOMIC DNA]</scope>
    <source>
        <strain evidence="2">NKM1</strain>
    </source>
</reference>
<sequence length="104" mass="12119">MRFGPAYFSLKSEPFIYGLSDKVYGDWFFQYGEGLFLQQWNFIDTPNTNLVFINSETLELSIVEKSVPSVLWEMVEIDNKSVQLNCDTGRETVKYRIDIKKSDS</sequence>
<accession>A0A239KMC0</accession>
<evidence type="ECO:0000313" key="1">
    <source>
        <dbReference type="EMBL" id="SNT19506.1"/>
    </source>
</evidence>
<evidence type="ECO:0000313" key="2">
    <source>
        <dbReference type="Proteomes" id="UP000198432"/>
    </source>
</evidence>
<dbReference type="EMBL" id="FZOQ01000030">
    <property type="protein sequence ID" value="SNT19506.1"/>
    <property type="molecule type" value="Genomic_DNA"/>
</dbReference>
<dbReference type="AlphaFoldDB" id="A0A239KMC0"/>
<proteinExistence type="predicted"/>
<protein>
    <submittedName>
        <fullName evidence="1">Uncharacterized protein</fullName>
    </submittedName>
</protein>
<dbReference type="RefSeq" id="WP_089321425.1">
    <property type="nucleotide sequence ID" value="NZ_FZOQ01000030.1"/>
</dbReference>
<dbReference type="OrthoDB" id="1374980at2"/>
<organism evidence="1 2">
    <name type="scientific">Pontibacter ummariensis</name>
    <dbReference type="NCBI Taxonomy" id="1610492"/>
    <lineage>
        <taxon>Bacteria</taxon>
        <taxon>Pseudomonadati</taxon>
        <taxon>Bacteroidota</taxon>
        <taxon>Cytophagia</taxon>
        <taxon>Cytophagales</taxon>
        <taxon>Hymenobacteraceae</taxon>
        <taxon>Pontibacter</taxon>
    </lineage>
</organism>